<organism evidence="2 3">
    <name type="scientific">Rhizoctonia solani</name>
    <dbReference type="NCBI Taxonomy" id="456999"/>
    <lineage>
        <taxon>Eukaryota</taxon>
        <taxon>Fungi</taxon>
        <taxon>Dikarya</taxon>
        <taxon>Basidiomycota</taxon>
        <taxon>Agaricomycotina</taxon>
        <taxon>Agaricomycetes</taxon>
        <taxon>Cantharellales</taxon>
        <taxon>Ceratobasidiaceae</taxon>
        <taxon>Rhizoctonia</taxon>
    </lineage>
</organism>
<evidence type="ECO:0000256" key="1">
    <source>
        <dbReference type="SAM" id="MobiDB-lite"/>
    </source>
</evidence>
<evidence type="ECO:0000313" key="2">
    <source>
        <dbReference type="EMBL" id="CUA71946.1"/>
    </source>
</evidence>
<feature type="compositionally biased region" description="Polar residues" evidence="1">
    <location>
        <begin position="75"/>
        <end position="88"/>
    </location>
</feature>
<evidence type="ECO:0000313" key="3">
    <source>
        <dbReference type="Proteomes" id="UP000044841"/>
    </source>
</evidence>
<proteinExistence type="predicted"/>
<protein>
    <submittedName>
        <fullName evidence="2">Uncharacterized protein</fullName>
    </submittedName>
</protein>
<sequence>MAISKKKLVFRRRAQVARGECVKVKSLTLTGQSMLSPHTVGREVSGNPPFQKSGQLVAEAPQVADESSRMDPSVLASTSTEPNGQAISSPEPVESSLPDKYRLPTISEANAALRRVSDAIRIRARSGGYIYHDLDHTTRDRFTAMRGCLSNFIRLGGKHFLAESLRAAGAQEKGATYARSIRHWIRDLIKTGDLPYYQHGWWNVPLLDDEDIGREIKAHLQTVGKFACAEDIVKFFLDEDTRTRLGVPYAISLRTAQRWMTKYGGFRWRKELKGQYFDGHERDDVVKYRQLVYIPFWRAIERLMTIFNDKGVPDPQ</sequence>
<accession>A0A0K6G0A3</accession>
<dbReference type="AlphaFoldDB" id="A0A0K6G0A3"/>
<keyword evidence="3" id="KW-1185">Reference proteome</keyword>
<dbReference type="EMBL" id="CYGV01001274">
    <property type="protein sequence ID" value="CUA71946.1"/>
    <property type="molecule type" value="Genomic_DNA"/>
</dbReference>
<gene>
    <name evidence="2" type="ORF">RSOLAG22IIIB_09959</name>
</gene>
<reference evidence="2 3" key="1">
    <citation type="submission" date="2015-07" db="EMBL/GenBank/DDBJ databases">
        <authorList>
            <person name="Noorani M."/>
        </authorList>
    </citation>
    <scope>NUCLEOTIDE SEQUENCE [LARGE SCALE GENOMIC DNA]</scope>
    <source>
        <strain evidence="2">BBA 69670</strain>
    </source>
</reference>
<feature type="region of interest" description="Disordered" evidence="1">
    <location>
        <begin position="60"/>
        <end position="98"/>
    </location>
</feature>
<name>A0A0K6G0A3_9AGAM</name>
<dbReference type="Proteomes" id="UP000044841">
    <property type="component" value="Unassembled WGS sequence"/>
</dbReference>